<accession>A0A9P5DT15</accession>
<protein>
    <submittedName>
        <fullName evidence="2">Uncharacterized protein</fullName>
    </submittedName>
</protein>
<feature type="compositionally biased region" description="Acidic residues" evidence="1">
    <location>
        <begin position="92"/>
        <end position="101"/>
    </location>
</feature>
<evidence type="ECO:0000313" key="2">
    <source>
        <dbReference type="EMBL" id="KAF4334315.1"/>
    </source>
</evidence>
<reference evidence="2" key="1">
    <citation type="journal article" date="2017" name="Mycologia">
        <title>Fusarium algeriense, sp. nov., a novel toxigenic crown rot pathogen of durum wheat from Algeria is nested in the Fusarium burgessii species complex.</title>
        <authorList>
            <person name="Laraba I."/>
            <person name="Keddad A."/>
            <person name="Boureghda H."/>
            <person name="Abdallah N."/>
            <person name="Vaughan M.M."/>
            <person name="Proctor R.H."/>
            <person name="Busman M."/>
            <person name="O'Donnell K."/>
        </authorList>
    </citation>
    <scope>NUCLEOTIDE SEQUENCE</scope>
    <source>
        <strain evidence="2">NRRL 25174</strain>
    </source>
</reference>
<evidence type="ECO:0000256" key="1">
    <source>
        <dbReference type="SAM" id="MobiDB-lite"/>
    </source>
</evidence>
<dbReference type="Proteomes" id="UP000730481">
    <property type="component" value="Unassembled WGS sequence"/>
</dbReference>
<dbReference type="AlphaFoldDB" id="A0A9P5DT15"/>
<gene>
    <name evidence="2" type="ORF">FBEOM_11852</name>
</gene>
<sequence>MRLAQMYFQQEKTDEALPILKEAQDIGKEILPDDHVFHLVVARSIAQHRISEGCCPDCHVNPPGERKDRKPEIHQFITSEAEINFPDAPDVLGEDDEEDELKPESHGEQDELQTMATAKEEDVTFSSIITTVNYED</sequence>
<proteinExistence type="predicted"/>
<dbReference type="Gene3D" id="1.25.40.10">
    <property type="entry name" value="Tetratricopeptide repeat domain"/>
    <property type="match status" value="1"/>
</dbReference>
<reference evidence="2" key="2">
    <citation type="submission" date="2020-02" db="EMBL/GenBank/DDBJ databases">
        <title>Identification and distribution of gene clusters putatively required for synthesis of sphingolipid metabolism inhibitors in phylogenetically diverse species of the filamentous fungus Fusarium.</title>
        <authorList>
            <person name="Kim H.-S."/>
            <person name="Busman M."/>
            <person name="Brown D.W."/>
            <person name="Divon H."/>
            <person name="Uhlig S."/>
            <person name="Proctor R.H."/>
        </authorList>
    </citation>
    <scope>NUCLEOTIDE SEQUENCE</scope>
    <source>
        <strain evidence="2">NRRL 25174</strain>
    </source>
</reference>
<dbReference type="EMBL" id="PVQB02000702">
    <property type="protein sequence ID" value="KAF4334315.1"/>
    <property type="molecule type" value="Genomic_DNA"/>
</dbReference>
<dbReference type="InterPro" id="IPR011990">
    <property type="entry name" value="TPR-like_helical_dom_sf"/>
</dbReference>
<name>A0A9P5DT15_9HYPO</name>
<feature type="region of interest" description="Disordered" evidence="1">
    <location>
        <begin position="77"/>
        <end position="120"/>
    </location>
</feature>
<organism evidence="2 3">
    <name type="scientific">Fusarium beomiforme</name>
    <dbReference type="NCBI Taxonomy" id="44412"/>
    <lineage>
        <taxon>Eukaryota</taxon>
        <taxon>Fungi</taxon>
        <taxon>Dikarya</taxon>
        <taxon>Ascomycota</taxon>
        <taxon>Pezizomycotina</taxon>
        <taxon>Sordariomycetes</taxon>
        <taxon>Hypocreomycetidae</taxon>
        <taxon>Hypocreales</taxon>
        <taxon>Nectriaceae</taxon>
        <taxon>Fusarium</taxon>
        <taxon>Fusarium burgessii species complex</taxon>
    </lineage>
</organism>
<evidence type="ECO:0000313" key="3">
    <source>
        <dbReference type="Proteomes" id="UP000730481"/>
    </source>
</evidence>
<keyword evidence="3" id="KW-1185">Reference proteome</keyword>
<comment type="caution">
    <text evidence="2">The sequence shown here is derived from an EMBL/GenBank/DDBJ whole genome shotgun (WGS) entry which is preliminary data.</text>
</comment>